<evidence type="ECO:0000256" key="1">
    <source>
        <dbReference type="SAM" id="Phobius"/>
    </source>
</evidence>
<proteinExistence type="predicted"/>
<dbReference type="HOGENOM" id="CLU_2348580_0_0_1"/>
<accession>Q966P7</accession>
<dbReference type="AGR" id="WB:WBGene00016466"/>
<evidence type="ECO:0000313" key="3">
    <source>
        <dbReference type="Proteomes" id="UP000001940"/>
    </source>
</evidence>
<keyword evidence="1" id="KW-1133">Transmembrane helix</keyword>
<dbReference type="OrthoDB" id="5822289at2759"/>
<evidence type="ECO:0000313" key="4">
    <source>
        <dbReference type="WormBase" id="C36B7.3"/>
    </source>
</evidence>
<dbReference type="AlphaFoldDB" id="Q966P7"/>
<keyword evidence="1" id="KW-0472">Membrane</keyword>
<feature type="transmembrane region" description="Helical" evidence="1">
    <location>
        <begin position="21"/>
        <end position="46"/>
    </location>
</feature>
<dbReference type="Bgee" id="WBGene00016466">
    <property type="expression patterns" value="Expressed in larva and 2 other cell types or tissues"/>
</dbReference>
<dbReference type="RefSeq" id="NP_509197.1">
    <property type="nucleotide sequence ID" value="NM_076796.5"/>
</dbReference>
<sequence length="97" mass="10936">MKCIRILRIKSIPNFSAQLSFSNMLLSSLVQGVILIFTMSSIAAMIRNETCEHSSECLEGLICEKQICIESPIQKRHPRSFHDNPKSLCVLPLVCFP</sequence>
<dbReference type="PaxDb" id="6239-C36B7.3"/>
<dbReference type="GeneID" id="183255"/>
<name>Q966P7_CAEEL</name>
<dbReference type="FunCoup" id="Q966P7">
    <property type="interactions" value="811"/>
</dbReference>
<gene>
    <name evidence="2 4" type="ORF">C36B7.3</name>
    <name evidence="2" type="ORF">CELE_C36B7.3</name>
</gene>
<protein>
    <submittedName>
        <fullName evidence="2">Secreted protein</fullName>
    </submittedName>
</protein>
<dbReference type="KEGG" id="cel:CELE_C36B7.3"/>
<dbReference type="WormBase" id="C36B7.3">
    <property type="protein sequence ID" value="CE04174"/>
    <property type="gene ID" value="WBGene00016466"/>
</dbReference>
<dbReference type="eggNOG" id="ENOG502TJ2A">
    <property type="taxonomic scope" value="Eukaryota"/>
</dbReference>
<dbReference type="EMBL" id="BX284606">
    <property type="protein sequence ID" value="CCD66842.1"/>
    <property type="molecule type" value="Genomic_DNA"/>
</dbReference>
<keyword evidence="1" id="KW-0812">Transmembrane</keyword>
<organism evidence="2 3">
    <name type="scientific">Caenorhabditis elegans</name>
    <dbReference type="NCBI Taxonomy" id="6239"/>
    <lineage>
        <taxon>Eukaryota</taxon>
        <taxon>Metazoa</taxon>
        <taxon>Ecdysozoa</taxon>
        <taxon>Nematoda</taxon>
        <taxon>Chromadorea</taxon>
        <taxon>Rhabditida</taxon>
        <taxon>Rhabditina</taxon>
        <taxon>Rhabditomorpha</taxon>
        <taxon>Rhabditoidea</taxon>
        <taxon>Rhabditidae</taxon>
        <taxon>Peloderinae</taxon>
        <taxon>Caenorhabditis</taxon>
    </lineage>
</organism>
<dbReference type="InParanoid" id="Q966P7"/>
<dbReference type="Proteomes" id="UP000001940">
    <property type="component" value="Chromosome X"/>
</dbReference>
<dbReference type="UCSC" id="C36B7.3">
    <property type="organism name" value="c. elegans"/>
</dbReference>
<evidence type="ECO:0000313" key="2">
    <source>
        <dbReference type="EMBL" id="CCD66842.1"/>
    </source>
</evidence>
<dbReference type="CTD" id="183255"/>
<reference evidence="2 3" key="1">
    <citation type="journal article" date="1998" name="Science">
        <title>Genome sequence of the nematode C. elegans: a platform for investigating biology.</title>
        <authorList>
            <consortium name="The C. elegans sequencing consortium"/>
            <person name="Sulson J.E."/>
            <person name="Waterston R."/>
        </authorList>
    </citation>
    <scope>NUCLEOTIDE SEQUENCE [LARGE SCALE GENOMIC DNA]</scope>
    <source>
        <strain evidence="2 3">Bristol N2</strain>
    </source>
</reference>
<keyword evidence="3" id="KW-1185">Reference proteome</keyword>